<dbReference type="CDD" id="cd00761">
    <property type="entry name" value="Glyco_tranf_GTA_type"/>
    <property type="match status" value="1"/>
</dbReference>
<keyword evidence="6" id="KW-1185">Reference proteome</keyword>
<evidence type="ECO:0000256" key="3">
    <source>
        <dbReference type="ARBA" id="ARBA00022679"/>
    </source>
</evidence>
<keyword evidence="3" id="KW-0808">Transferase</keyword>
<sequence length="311" mass="34095">MSEYADFANPAALDLSHAQLSVLVPFYRDDPMPLAKALAAGAETSGLPVEILLFDDGEPDPELNAAVNVGIRDFTVATRLLTSRRNVGRAAGRNRLASAAIGDWLLFLDADMTIGPDFLRGWLDLISQYEFDAAFGGYTADPVTRGDHRLHAALARSSDENTADRRNRIGATAFCTSNLLVKADLMRSTPFDEHFTGWGWEDVDWAVRADQRGELVHFDHPAGHSGWQTPDILLRKFKDAAVNYARLLEKHPQLAQLPGAKAARFLKAVPGQALLRGVWALMAQSPVAPMKARTTALKLWRASWAAEAIHS</sequence>
<gene>
    <name evidence="5" type="ORF">V0U79_01900</name>
</gene>
<comment type="caution">
    <text evidence="5">The sequence shown here is derived from an EMBL/GenBank/DDBJ whole genome shotgun (WGS) entry which is preliminary data.</text>
</comment>
<dbReference type="EMBL" id="JAZDRP010000001">
    <property type="protein sequence ID" value="MEE2525101.1"/>
    <property type="molecule type" value="Genomic_DNA"/>
</dbReference>
<accession>A0ABU7LME8</accession>
<name>A0ABU7LME8_9PROT</name>
<dbReference type="InterPro" id="IPR001173">
    <property type="entry name" value="Glyco_trans_2-like"/>
</dbReference>
<dbReference type="PANTHER" id="PTHR43179">
    <property type="entry name" value="RHAMNOSYLTRANSFERASE WBBL"/>
    <property type="match status" value="1"/>
</dbReference>
<evidence type="ECO:0000256" key="1">
    <source>
        <dbReference type="ARBA" id="ARBA00006739"/>
    </source>
</evidence>
<dbReference type="Proteomes" id="UP001354971">
    <property type="component" value="Unassembled WGS sequence"/>
</dbReference>
<dbReference type="InterPro" id="IPR029044">
    <property type="entry name" value="Nucleotide-diphossugar_trans"/>
</dbReference>
<evidence type="ECO:0000259" key="4">
    <source>
        <dbReference type="Pfam" id="PF00535"/>
    </source>
</evidence>
<reference evidence="5 6" key="1">
    <citation type="submission" date="2024-01" db="EMBL/GenBank/DDBJ databases">
        <title>Hyphobacterium bacterium isolated from marine sediment.</title>
        <authorList>
            <person name="Zhao S."/>
        </authorList>
    </citation>
    <scope>NUCLEOTIDE SEQUENCE [LARGE SCALE GENOMIC DNA]</scope>
    <source>
        <strain evidence="6">HN65</strain>
    </source>
</reference>
<dbReference type="RefSeq" id="WP_330197764.1">
    <property type="nucleotide sequence ID" value="NZ_JAZDRP010000001.1"/>
</dbReference>
<dbReference type="PANTHER" id="PTHR43179:SF12">
    <property type="entry name" value="GALACTOFURANOSYLTRANSFERASE GLFT2"/>
    <property type="match status" value="1"/>
</dbReference>
<protein>
    <submittedName>
        <fullName evidence="5">Glycosyltransferase family 2 protein</fullName>
    </submittedName>
</protein>
<evidence type="ECO:0000313" key="5">
    <source>
        <dbReference type="EMBL" id="MEE2525101.1"/>
    </source>
</evidence>
<dbReference type="SUPFAM" id="SSF53448">
    <property type="entry name" value="Nucleotide-diphospho-sugar transferases"/>
    <property type="match status" value="1"/>
</dbReference>
<proteinExistence type="inferred from homology"/>
<evidence type="ECO:0000256" key="2">
    <source>
        <dbReference type="ARBA" id="ARBA00022676"/>
    </source>
</evidence>
<dbReference type="Pfam" id="PF00535">
    <property type="entry name" value="Glycos_transf_2"/>
    <property type="match status" value="1"/>
</dbReference>
<comment type="similarity">
    <text evidence="1">Belongs to the glycosyltransferase 2 family.</text>
</comment>
<evidence type="ECO:0000313" key="6">
    <source>
        <dbReference type="Proteomes" id="UP001354971"/>
    </source>
</evidence>
<feature type="domain" description="Glycosyltransferase 2-like" evidence="4">
    <location>
        <begin position="21"/>
        <end position="166"/>
    </location>
</feature>
<keyword evidence="2" id="KW-0328">Glycosyltransferase</keyword>
<organism evidence="5 6">
    <name type="scientific">Hyphobacterium lacteum</name>
    <dbReference type="NCBI Taxonomy" id="3116575"/>
    <lineage>
        <taxon>Bacteria</taxon>
        <taxon>Pseudomonadati</taxon>
        <taxon>Pseudomonadota</taxon>
        <taxon>Alphaproteobacteria</taxon>
        <taxon>Maricaulales</taxon>
        <taxon>Maricaulaceae</taxon>
        <taxon>Hyphobacterium</taxon>
    </lineage>
</organism>
<dbReference type="Gene3D" id="3.90.550.10">
    <property type="entry name" value="Spore Coat Polysaccharide Biosynthesis Protein SpsA, Chain A"/>
    <property type="match status" value="1"/>
</dbReference>